<dbReference type="PROSITE" id="PS51197">
    <property type="entry name" value="HTH_RRF2_2"/>
    <property type="match status" value="1"/>
</dbReference>
<evidence type="ECO:0000313" key="2">
    <source>
        <dbReference type="EMBL" id="AHB48370.1"/>
    </source>
</evidence>
<evidence type="ECO:0000256" key="1">
    <source>
        <dbReference type="ARBA" id="ARBA00023125"/>
    </source>
</evidence>
<dbReference type="NCBIfam" id="TIGR00738">
    <property type="entry name" value="rrf2_super"/>
    <property type="match status" value="1"/>
</dbReference>
<dbReference type="STRING" id="1029756.W911_08160"/>
<evidence type="ECO:0000313" key="3">
    <source>
        <dbReference type="Proteomes" id="UP000018542"/>
    </source>
</evidence>
<accession>V5SE94</accession>
<dbReference type="OrthoDB" id="9802344at2"/>
<proteinExistence type="predicted"/>
<dbReference type="Gene3D" id="1.10.10.10">
    <property type="entry name" value="Winged helix-like DNA-binding domain superfamily/Winged helix DNA-binding domain"/>
    <property type="match status" value="1"/>
</dbReference>
<dbReference type="KEGG" id="hni:W911_08160"/>
<keyword evidence="1" id="KW-0238">DNA-binding</keyword>
<dbReference type="Proteomes" id="UP000018542">
    <property type="component" value="Chromosome"/>
</dbReference>
<name>V5SE94_9HYPH</name>
<dbReference type="InterPro" id="IPR036388">
    <property type="entry name" value="WH-like_DNA-bd_sf"/>
</dbReference>
<protein>
    <submittedName>
        <fullName evidence="2">Rrf2 family transcriptional regulator</fullName>
    </submittedName>
</protein>
<dbReference type="GO" id="GO:0005829">
    <property type="term" value="C:cytosol"/>
    <property type="evidence" value="ECO:0007669"/>
    <property type="project" value="TreeGrafter"/>
</dbReference>
<dbReference type="PANTHER" id="PTHR33221:SF4">
    <property type="entry name" value="HTH-TYPE TRANSCRIPTIONAL REPRESSOR NSRR"/>
    <property type="match status" value="1"/>
</dbReference>
<dbReference type="InterPro" id="IPR000944">
    <property type="entry name" value="Tscrpt_reg_Rrf2"/>
</dbReference>
<dbReference type="PATRIC" id="fig|1029756.8.peg.1701"/>
<dbReference type="HOGENOM" id="CLU_107144_2_1_5"/>
<gene>
    <name evidence="2" type="ORF">W911_08160</name>
</gene>
<dbReference type="SUPFAM" id="SSF46785">
    <property type="entry name" value="Winged helix' DNA-binding domain"/>
    <property type="match status" value="1"/>
</dbReference>
<reference evidence="2 3" key="1">
    <citation type="journal article" date="2014" name="Genome Announc.">
        <title>Complete Genome Sequence of Hyphomicrobium nitrativorans Strain NL23, a Denitrifying Bacterium Isolated from Biofilm of a Methanol-Fed Denitrification System Treating Seawater at the Montreal Biodome.</title>
        <authorList>
            <person name="Martineau C."/>
            <person name="Villeneuve C."/>
            <person name="Mauffrey F."/>
            <person name="Villemur R."/>
        </authorList>
    </citation>
    <scope>NUCLEOTIDE SEQUENCE [LARGE SCALE GENOMIC DNA]</scope>
    <source>
        <strain evidence="2">NL23</strain>
    </source>
</reference>
<sequence>MQLTTFSDYALRMLMYAHAAGNRLVTIEEIAGSYGISRAHLMKVANTLTRAGYLTAVRGRAGGLKLGKPAEDIRLGDVVRATEPDFALVECFATDSQCVIGNCCRLPAVLRRALGAFLTELDKHTVASIALRPKDFRQVFDTSGDIRRPAAR</sequence>
<dbReference type="PANTHER" id="PTHR33221">
    <property type="entry name" value="WINGED HELIX-TURN-HELIX TRANSCRIPTIONAL REGULATOR, RRF2 FAMILY"/>
    <property type="match status" value="1"/>
</dbReference>
<dbReference type="RefSeq" id="WP_023787012.1">
    <property type="nucleotide sequence ID" value="NC_022997.1"/>
</dbReference>
<dbReference type="GO" id="GO:0003700">
    <property type="term" value="F:DNA-binding transcription factor activity"/>
    <property type="evidence" value="ECO:0007669"/>
    <property type="project" value="TreeGrafter"/>
</dbReference>
<dbReference type="Pfam" id="PF02082">
    <property type="entry name" value="Rrf2"/>
    <property type="match status" value="1"/>
</dbReference>
<keyword evidence="3" id="KW-1185">Reference proteome</keyword>
<dbReference type="AlphaFoldDB" id="V5SE94"/>
<dbReference type="InterPro" id="IPR036390">
    <property type="entry name" value="WH_DNA-bd_sf"/>
</dbReference>
<dbReference type="EMBL" id="CP006912">
    <property type="protein sequence ID" value="AHB48370.1"/>
    <property type="molecule type" value="Genomic_DNA"/>
</dbReference>
<dbReference type="GO" id="GO:0003677">
    <property type="term" value="F:DNA binding"/>
    <property type="evidence" value="ECO:0007669"/>
    <property type="project" value="UniProtKB-KW"/>
</dbReference>
<organism evidence="2 3">
    <name type="scientific">Hyphomicrobium nitrativorans NL23</name>
    <dbReference type="NCBI Taxonomy" id="1029756"/>
    <lineage>
        <taxon>Bacteria</taxon>
        <taxon>Pseudomonadati</taxon>
        <taxon>Pseudomonadota</taxon>
        <taxon>Alphaproteobacteria</taxon>
        <taxon>Hyphomicrobiales</taxon>
        <taxon>Hyphomicrobiaceae</taxon>
        <taxon>Hyphomicrobium</taxon>
    </lineage>
</organism>